<evidence type="ECO:0008006" key="3">
    <source>
        <dbReference type="Google" id="ProtNLM"/>
    </source>
</evidence>
<name>A0A2T4TV89_9BACT</name>
<dbReference type="OrthoDB" id="122670at2"/>
<accession>A0A2T4TV89</accession>
<evidence type="ECO:0000313" key="1">
    <source>
        <dbReference type="EMBL" id="PTL35031.1"/>
    </source>
</evidence>
<gene>
    <name evidence="1" type="ORF">CLG94_11840</name>
</gene>
<reference evidence="2" key="2">
    <citation type="journal article" date="2018" name="Environ. Microbiol.">
        <title>Bloom of a denitrifying methanotroph, 'Candidatus Methylomirabilis limnetica', in a deep stratified lake.</title>
        <authorList>
            <person name="Graf J.S."/>
            <person name="Mayr M.J."/>
            <person name="Marchant H.K."/>
            <person name="Tienken D."/>
            <person name="Hach P.F."/>
            <person name="Brand A."/>
            <person name="Schubert C.J."/>
            <person name="Kuypers M.M."/>
            <person name="Milucka J."/>
        </authorList>
    </citation>
    <scope>NUCLEOTIDE SEQUENCE [LARGE SCALE GENOMIC DNA]</scope>
    <source>
        <strain evidence="2">Zug</strain>
    </source>
</reference>
<dbReference type="Pfam" id="PF13711">
    <property type="entry name" value="DUF4160"/>
    <property type="match status" value="1"/>
</dbReference>
<sequence>MRVKDYKFWFYEADLDERPHVHVGKQGREAKFWLKPVGWARAGRLMTHSIKSA</sequence>
<proteinExistence type="predicted"/>
<reference evidence="1 2" key="1">
    <citation type="submission" date="2017-09" db="EMBL/GenBank/DDBJ databases">
        <title>Bloom of a denitrifying methanotroph, Candidatus Methylomirabilis limnetica, in a deep stratified lake.</title>
        <authorList>
            <person name="Graf J.S."/>
            <person name="Marchant H.K."/>
            <person name="Tienken D."/>
            <person name="Hach P.F."/>
            <person name="Brand A."/>
            <person name="Schubert C.J."/>
            <person name="Kuypers M.M."/>
            <person name="Milucka J."/>
        </authorList>
    </citation>
    <scope>NUCLEOTIDE SEQUENCE [LARGE SCALE GENOMIC DNA]</scope>
    <source>
        <strain evidence="1 2">Zug</strain>
    </source>
</reference>
<protein>
    <recommendedName>
        <fullName evidence="3">DUF4160 domain-containing protein</fullName>
    </recommendedName>
</protein>
<comment type="caution">
    <text evidence="1">The sequence shown here is derived from an EMBL/GenBank/DDBJ whole genome shotgun (WGS) entry which is preliminary data.</text>
</comment>
<dbReference type="RefSeq" id="WP_107563826.1">
    <property type="nucleotide sequence ID" value="NZ_NVQC01000032.1"/>
</dbReference>
<evidence type="ECO:0000313" key="2">
    <source>
        <dbReference type="Proteomes" id="UP000241436"/>
    </source>
</evidence>
<dbReference type="EMBL" id="NVQC01000032">
    <property type="protein sequence ID" value="PTL35031.1"/>
    <property type="molecule type" value="Genomic_DNA"/>
</dbReference>
<dbReference type="InterPro" id="IPR025427">
    <property type="entry name" value="DUF4160"/>
</dbReference>
<keyword evidence="2" id="KW-1185">Reference proteome</keyword>
<organism evidence="1 2">
    <name type="scientific">Candidatus Methylomirabilis limnetica</name>
    <dbReference type="NCBI Taxonomy" id="2033718"/>
    <lineage>
        <taxon>Bacteria</taxon>
        <taxon>Candidatus Methylomirabilota</taxon>
        <taxon>Candidatus Methylomirabilia</taxon>
        <taxon>Candidatus Methylomirabilales</taxon>
        <taxon>Candidatus Methylomirabilaceae</taxon>
        <taxon>Candidatus Methylomirabilis</taxon>
    </lineage>
</organism>
<dbReference type="Proteomes" id="UP000241436">
    <property type="component" value="Unassembled WGS sequence"/>
</dbReference>
<dbReference type="AlphaFoldDB" id="A0A2T4TV89"/>